<feature type="domain" description="Enkurin" evidence="8">
    <location>
        <begin position="174"/>
        <end position="268"/>
    </location>
</feature>
<comment type="caution">
    <text evidence="9">The sequence shown here is derived from an EMBL/GenBank/DDBJ whole genome shotgun (WGS) entry which is preliminary data.</text>
</comment>
<keyword evidence="4" id="KW-0206">Cytoskeleton</keyword>
<accession>A0A0V0QCG1</accession>
<dbReference type="EMBL" id="LDAU01000202">
    <property type="protein sequence ID" value="KRW99918.1"/>
    <property type="molecule type" value="Genomic_DNA"/>
</dbReference>
<dbReference type="Pfam" id="PF13864">
    <property type="entry name" value="Enkurin"/>
    <property type="match status" value="1"/>
</dbReference>
<reference evidence="9 10" key="1">
    <citation type="journal article" date="2015" name="Sci. Rep.">
        <title>Genome of the facultative scuticociliatosis pathogen Pseudocohnilembus persalinus provides insight into its virulence through horizontal gene transfer.</title>
        <authorList>
            <person name="Xiong J."/>
            <person name="Wang G."/>
            <person name="Cheng J."/>
            <person name="Tian M."/>
            <person name="Pan X."/>
            <person name="Warren A."/>
            <person name="Jiang C."/>
            <person name="Yuan D."/>
            <person name="Miao W."/>
        </authorList>
    </citation>
    <scope>NUCLEOTIDE SEQUENCE [LARGE SCALE GENOMIC DNA]</scope>
    <source>
        <strain evidence="9">36N120E</strain>
    </source>
</reference>
<dbReference type="OrthoDB" id="2123594at2759"/>
<dbReference type="InParanoid" id="A0A0V0QCG1"/>
<evidence type="ECO:0000256" key="3">
    <source>
        <dbReference type="ARBA" id="ARBA00022490"/>
    </source>
</evidence>
<keyword evidence="10" id="KW-1185">Reference proteome</keyword>
<evidence type="ECO:0000256" key="6">
    <source>
        <dbReference type="SAM" id="Coils"/>
    </source>
</evidence>
<evidence type="ECO:0000256" key="4">
    <source>
        <dbReference type="ARBA" id="ARBA00023212"/>
    </source>
</evidence>
<dbReference type="OMA" id="DIPSRYD"/>
<evidence type="ECO:0000259" key="8">
    <source>
        <dbReference type="PROSITE" id="PS51665"/>
    </source>
</evidence>
<dbReference type="PANTHER" id="PTHR21490:SF0">
    <property type="entry name" value="ENKURIN"/>
    <property type="match status" value="1"/>
</dbReference>
<dbReference type="GO" id="GO:0005516">
    <property type="term" value="F:calmodulin binding"/>
    <property type="evidence" value="ECO:0007669"/>
    <property type="project" value="TreeGrafter"/>
</dbReference>
<dbReference type="GO" id="GO:0005856">
    <property type="term" value="C:cytoskeleton"/>
    <property type="evidence" value="ECO:0007669"/>
    <property type="project" value="UniProtKB-SubCell"/>
</dbReference>
<dbReference type="InterPro" id="IPR052102">
    <property type="entry name" value="Enkurin_domain-protein"/>
</dbReference>
<evidence type="ECO:0000256" key="2">
    <source>
        <dbReference type="ARBA" id="ARBA00004245"/>
    </source>
</evidence>
<gene>
    <name evidence="9" type="ORF">PPERSA_12594</name>
</gene>
<evidence type="ECO:0000256" key="7">
    <source>
        <dbReference type="SAM" id="MobiDB-lite"/>
    </source>
</evidence>
<dbReference type="InterPro" id="IPR027012">
    <property type="entry name" value="Enkurin_dom"/>
</dbReference>
<dbReference type="Proteomes" id="UP000054937">
    <property type="component" value="Unassembled WGS sequence"/>
</dbReference>
<protein>
    <recommendedName>
        <fullName evidence="8">Enkurin domain-containing protein</fullName>
    </recommendedName>
</protein>
<feature type="coiled-coil region" evidence="6">
    <location>
        <begin position="236"/>
        <end position="263"/>
    </location>
</feature>
<dbReference type="GO" id="GO:0005929">
    <property type="term" value="C:cilium"/>
    <property type="evidence" value="ECO:0007669"/>
    <property type="project" value="UniProtKB-SubCell"/>
</dbReference>
<evidence type="ECO:0000256" key="5">
    <source>
        <dbReference type="ARBA" id="ARBA00023273"/>
    </source>
</evidence>
<dbReference type="FunCoup" id="A0A0V0QCG1">
    <property type="interactions" value="9"/>
</dbReference>
<feature type="region of interest" description="Disordered" evidence="7">
    <location>
        <begin position="1"/>
        <end position="22"/>
    </location>
</feature>
<evidence type="ECO:0000313" key="9">
    <source>
        <dbReference type="EMBL" id="KRW99918.1"/>
    </source>
</evidence>
<proteinExistence type="predicted"/>
<keyword evidence="6" id="KW-0175">Coiled coil</keyword>
<sequence length="271" mass="31290">MYEEESIYNLIPREYNPPPKEKMYKSKYPAKLAPTGSTLINHTTSRPGVANLDGNYQLSRGCHSHIDNHKTLGKQKGANRSNQYDFLKKQTGTMGNNTLPPSTYDGTKRINQKVRPEIPKKDEKPIMGLKSNKNFIISNAVENILSAPKVQREDPNWLGKKDYGQVPSYLQNIKDNIETEYRMIQNQHLNDAEEQAGQKYSLSNAELIQLRDGLKKKWDSVNKEYQSITHISTVDTQGLKRKKEKCERELQQLEKDMEKVNKQFVFVDTMR</sequence>
<evidence type="ECO:0000313" key="10">
    <source>
        <dbReference type="Proteomes" id="UP000054937"/>
    </source>
</evidence>
<comment type="subcellular location">
    <subcellularLocation>
        <location evidence="1">Cell projection</location>
        <location evidence="1">Cilium</location>
    </subcellularLocation>
    <subcellularLocation>
        <location evidence="2">Cytoplasm</location>
        <location evidence="2">Cytoskeleton</location>
    </subcellularLocation>
</comment>
<keyword evidence="5" id="KW-0966">Cell projection</keyword>
<dbReference type="PANTHER" id="PTHR21490">
    <property type="entry name" value="ENKURIN-RELATED"/>
    <property type="match status" value="1"/>
</dbReference>
<organism evidence="9 10">
    <name type="scientific">Pseudocohnilembus persalinus</name>
    <name type="common">Ciliate</name>
    <dbReference type="NCBI Taxonomy" id="266149"/>
    <lineage>
        <taxon>Eukaryota</taxon>
        <taxon>Sar</taxon>
        <taxon>Alveolata</taxon>
        <taxon>Ciliophora</taxon>
        <taxon>Intramacronucleata</taxon>
        <taxon>Oligohymenophorea</taxon>
        <taxon>Scuticociliatia</taxon>
        <taxon>Philasterida</taxon>
        <taxon>Pseudocohnilembidae</taxon>
        <taxon>Pseudocohnilembus</taxon>
    </lineage>
</organism>
<keyword evidence="3" id="KW-0963">Cytoplasm</keyword>
<evidence type="ECO:0000256" key="1">
    <source>
        <dbReference type="ARBA" id="ARBA00004138"/>
    </source>
</evidence>
<dbReference type="AlphaFoldDB" id="A0A0V0QCG1"/>
<name>A0A0V0QCG1_PSEPJ</name>
<dbReference type="PROSITE" id="PS51665">
    <property type="entry name" value="ENKURIN"/>
    <property type="match status" value="1"/>
</dbReference>